<evidence type="ECO:0000256" key="1">
    <source>
        <dbReference type="SAM" id="MobiDB-lite"/>
    </source>
</evidence>
<feature type="region of interest" description="Disordered" evidence="1">
    <location>
        <begin position="1"/>
        <end position="25"/>
    </location>
</feature>
<feature type="region of interest" description="Disordered" evidence="1">
    <location>
        <begin position="80"/>
        <end position="130"/>
    </location>
</feature>
<keyword evidence="4" id="KW-1185">Reference proteome</keyword>
<name>A0A2S4KZG3_9HYPO</name>
<organism evidence="3 4">
    <name type="scientific">Tolypocladium paradoxum</name>
    <dbReference type="NCBI Taxonomy" id="94208"/>
    <lineage>
        <taxon>Eukaryota</taxon>
        <taxon>Fungi</taxon>
        <taxon>Dikarya</taxon>
        <taxon>Ascomycota</taxon>
        <taxon>Pezizomycotina</taxon>
        <taxon>Sordariomycetes</taxon>
        <taxon>Hypocreomycetidae</taxon>
        <taxon>Hypocreales</taxon>
        <taxon>Ophiocordycipitaceae</taxon>
        <taxon>Tolypocladium</taxon>
    </lineage>
</organism>
<feature type="domain" description="R3H-associated N-terminal" evidence="2">
    <location>
        <begin position="91"/>
        <end position="168"/>
    </location>
</feature>
<evidence type="ECO:0000259" key="2">
    <source>
        <dbReference type="Pfam" id="PF13902"/>
    </source>
</evidence>
<evidence type="ECO:0000313" key="3">
    <source>
        <dbReference type="EMBL" id="POR35576.1"/>
    </source>
</evidence>
<feature type="compositionally biased region" description="Basic and acidic residues" evidence="1">
    <location>
        <begin position="88"/>
        <end position="120"/>
    </location>
</feature>
<proteinExistence type="predicted"/>
<gene>
    <name evidence="3" type="ORF">TPAR_04197</name>
</gene>
<feature type="compositionally biased region" description="Low complexity" evidence="1">
    <location>
        <begin position="14"/>
        <end position="25"/>
    </location>
</feature>
<reference evidence="3 4" key="1">
    <citation type="submission" date="2018-01" db="EMBL/GenBank/DDBJ databases">
        <title>Harnessing the power of phylogenomics to disentangle the directionality and signatures of interkingdom host jumping in the parasitic fungal genus Tolypocladium.</title>
        <authorList>
            <person name="Quandt C.A."/>
            <person name="Patterson W."/>
            <person name="Spatafora J.W."/>
        </authorList>
    </citation>
    <scope>NUCLEOTIDE SEQUENCE [LARGE SCALE GENOMIC DNA]</scope>
    <source>
        <strain evidence="3 4">NRBC 100945</strain>
    </source>
</reference>
<dbReference type="Proteomes" id="UP000237481">
    <property type="component" value="Unassembled WGS sequence"/>
</dbReference>
<feature type="non-terminal residue" evidence="3">
    <location>
        <position position="175"/>
    </location>
</feature>
<dbReference type="Pfam" id="PF13902">
    <property type="entry name" value="R3H-assoc"/>
    <property type="match status" value="1"/>
</dbReference>
<dbReference type="EMBL" id="PKSG01000432">
    <property type="protein sequence ID" value="POR35576.1"/>
    <property type="molecule type" value="Genomic_DNA"/>
</dbReference>
<protein>
    <recommendedName>
        <fullName evidence="2">R3H-associated N-terminal domain-containing protein</fullName>
    </recommendedName>
</protein>
<comment type="caution">
    <text evidence="3">The sequence shown here is derived from an EMBL/GenBank/DDBJ whole genome shotgun (WGS) entry which is preliminary data.</text>
</comment>
<dbReference type="AlphaFoldDB" id="A0A2S4KZG3"/>
<sequence length="175" mass="18693">MAIYSAVPPPEDLATGTTSAAQAPSTPAVNGAIDIDAWTISALQSLSVSPVARGTGTPLAIPIDGHTAAAAKPAARTVAFNEAATPETPRRPPSRRDSQARREALLKGNEGSRQRRRWENGTRPPRPSTVGRMHAYTLLTATDRLIGVPNVQPPLPTDWEVHPTHPIHRVPYQLA</sequence>
<dbReference type="OrthoDB" id="10256743at2759"/>
<dbReference type="InterPro" id="IPR025952">
    <property type="entry name" value="R3H-assoc_dom"/>
</dbReference>
<accession>A0A2S4KZG3</accession>
<evidence type="ECO:0000313" key="4">
    <source>
        <dbReference type="Proteomes" id="UP000237481"/>
    </source>
</evidence>